<feature type="region of interest" description="Disordered" evidence="6">
    <location>
        <begin position="948"/>
        <end position="971"/>
    </location>
</feature>
<feature type="transmembrane region" description="Helical" evidence="7">
    <location>
        <begin position="660"/>
        <end position="686"/>
    </location>
</feature>
<evidence type="ECO:0000259" key="9">
    <source>
        <dbReference type="PROSITE" id="PS50181"/>
    </source>
</evidence>
<dbReference type="InterPro" id="IPR001810">
    <property type="entry name" value="F-box_dom"/>
</dbReference>
<keyword evidence="1" id="KW-0479">Metal-binding</keyword>
<evidence type="ECO:0000259" key="8">
    <source>
        <dbReference type="PROSITE" id="PS50157"/>
    </source>
</evidence>
<evidence type="ECO:0000256" key="3">
    <source>
        <dbReference type="ARBA" id="ARBA00022771"/>
    </source>
</evidence>
<dbReference type="Gene3D" id="3.30.160.60">
    <property type="entry name" value="Classic Zinc Finger"/>
    <property type="match status" value="4"/>
</dbReference>
<dbReference type="Pfam" id="PF00096">
    <property type="entry name" value="zf-C2H2"/>
    <property type="match status" value="2"/>
</dbReference>
<feature type="region of interest" description="Disordered" evidence="6">
    <location>
        <begin position="514"/>
        <end position="548"/>
    </location>
</feature>
<evidence type="ECO:0000256" key="6">
    <source>
        <dbReference type="SAM" id="MobiDB-lite"/>
    </source>
</evidence>
<dbReference type="PROSITE" id="PS50157">
    <property type="entry name" value="ZINC_FINGER_C2H2_2"/>
    <property type="match status" value="4"/>
</dbReference>
<evidence type="ECO:0000313" key="10">
    <source>
        <dbReference type="EMBL" id="KAF7169345.1"/>
    </source>
</evidence>
<feature type="region of interest" description="Disordered" evidence="6">
    <location>
        <begin position="697"/>
        <end position="733"/>
    </location>
</feature>
<evidence type="ECO:0000313" key="11">
    <source>
        <dbReference type="Proteomes" id="UP000662466"/>
    </source>
</evidence>
<accession>A0A8H6UX49</accession>
<keyword evidence="7" id="KW-0812">Transmembrane</keyword>
<protein>
    <submittedName>
        <fullName evidence="10">Uncharacterized protein</fullName>
    </submittedName>
</protein>
<feature type="domain" description="C2H2-type" evidence="8">
    <location>
        <begin position="1559"/>
        <end position="1588"/>
    </location>
</feature>
<dbReference type="GO" id="GO:0008270">
    <property type="term" value="F:zinc ion binding"/>
    <property type="evidence" value="ECO:0007669"/>
    <property type="project" value="UniProtKB-KW"/>
</dbReference>
<dbReference type="Pfam" id="PF11696">
    <property type="entry name" value="DUF3292"/>
    <property type="match status" value="1"/>
</dbReference>
<evidence type="ECO:0000256" key="4">
    <source>
        <dbReference type="ARBA" id="ARBA00022833"/>
    </source>
</evidence>
<dbReference type="GO" id="GO:0000981">
    <property type="term" value="F:DNA-binding transcription factor activity, RNA polymerase II-specific"/>
    <property type="evidence" value="ECO:0007669"/>
    <property type="project" value="UniProtKB-ARBA"/>
</dbReference>
<keyword evidence="3 5" id="KW-0863">Zinc-finger</keyword>
<evidence type="ECO:0000256" key="7">
    <source>
        <dbReference type="SAM" id="Phobius"/>
    </source>
</evidence>
<dbReference type="PROSITE" id="PS00028">
    <property type="entry name" value="ZINC_FINGER_C2H2_1"/>
    <property type="match status" value="2"/>
</dbReference>
<evidence type="ECO:0000256" key="5">
    <source>
        <dbReference type="PROSITE-ProRule" id="PRU00042"/>
    </source>
</evidence>
<dbReference type="PANTHER" id="PTHR38694">
    <property type="entry name" value="CONSERVED EXPRESSED PROTEIN"/>
    <property type="match status" value="1"/>
</dbReference>
<evidence type="ECO:0000256" key="2">
    <source>
        <dbReference type="ARBA" id="ARBA00022737"/>
    </source>
</evidence>
<feature type="compositionally biased region" description="Polar residues" evidence="6">
    <location>
        <begin position="948"/>
        <end position="968"/>
    </location>
</feature>
<keyword evidence="7" id="KW-0472">Membrane</keyword>
<sequence length="1736" mass="195923">MLTQLAPELLYLILDYLGTPALISLRSTCKTLLPTLTQRVFSKSEISFDLSRSRADARRQLRFIQSIISDPQCTILPFVTTLRIAAFHVAVDYYDDADEDDQHDNSQLSYGNRAGNSVRDFSSLHIEAAQCGDGLSYCKREIAPVIKASPALTNFTLRNFCSLVRSRVSIECTSLQHFFHAVEPTELTQLELQHVPLPSSGLRDMLSLSSKLLQLSVTTRPGSRGIDFDWTTLWSSLQDSKTMLTALRVSGGENAIDRMFDYLLTYSGLQKVEILNVQMDDEDQENNAAQMLWNKVILHHKDTLVTLAITRVYQGAWCYGPAAAEILSQCTVLRDLTVSLGPVSSSWADIILSKAREDQNIDFLYLKEPHGLPENGGPLVVCSLGVRLHKLRLELARTPTSRATDILHLNNNTRSKGSPQAYFAMQRMKQALNDLEAVVLGVRDPAGAMKNWPSVVEVKWGSTLQICRRNEVIFRPMTCVDAPHFRLPWMIDWVKAGPRSYLNVDGYTYTSLSPKSSSRMSQLDIPGDFKDGVRDEDRNDVTPPSDSGLPGLVLRLDAGRNRTKPAPKATTGTLTPGLSDEDLWMLIRRFNKQIYHVKAAANTASEDLDLNRAQDEQFPPEKLRITIERFYTSVVIGVVGFCSHIARLRSWEEPRRTAMFCAGYFIAWLFDAVIFTLSGLLIALILSPPLRRALFPGPSPASTDLENSATGEPRKQDSVTGAQERHKGEAAEREAHNLVNSVATIAMKSATGKYGQTVPEDVEKVAEPESIEDVVDAADALDESVTAETQKPMKRKIANATDQTMRMMNDLTDTYEKFCNLLSPTPPFVTYTPRLRLVGIMASVCLLSLVVSSNFMIKAAAFALGLGFFGDPVIDYGVNYLNRKIPNWREHLDLQKTLLKGIPTNAQLTLTLLRIGEINSSPLPPPPDTEDKGSSWLIPRKERNVIASNATSITQEGSESTESANDQATDPAPKKRRVWFFKVLRFVRRTIETAIKSHGAFDRAMRIANSAHTRTLLDLLAKKDWFAAHTGPLKFEAKFQRKRGTAVIDSIQDPPVMYFTTTQSASIDDLRLESQKKGSVLFQIPVSEITELKKTEGLGWKGKLIVELTAGSKEAADGLVLESRMRGEMRQAQATRPPGHHQAAMALRRFAGSPLPHIILIPEAEKRRLILRFPDHFTTYLDQNQSLLFSTLPPEIRGDIFAYALAAFEDTNRPYSKDTYWTRPGYDAPHRTHTELLRTCKRVYQEAWFMPFTYAEHTFYLTWDDRAPGPISPTAFQQCLDLIYQTHGKTEAGRIRIFAQLFGVLEDGHRMKTLLDMEHFYPRSITLTIRYTDFWNWEHNHHLYIDARWVDRICFPESVAWFSMDFESIERRKDEVEFIANEAAEKWFFRRKDGRFLTADKADMSVSRWTGSSILNGQRWLRDEVRPGQLDYHVVTVVWRVSPGLAEAPLPTPCPKVEIPRDFRRPAPTFTPQAYVNVAQLEEANIALDTPAEETWAALQEHQRMMRESFNRKSDLCRHQRIHTNERPYRCTVKGCNKSFVQRSALTVHFRTHTGERPHVCDFAGCDKAFSDSSSLARHRRSHTGAKLYKCPERTCHKSFSRRETLANHRHRHHPAITALPETDTHEDASFTEFPYQSILPLSTTGNFFPGADYTVYPQQDLPVAYAPIQPSIPLPSSFAAIETHEMQYSLSSEHSLQQFHSHGFVGSGTQVSSRLPNTAFQSLDTDLSNSYEFSG</sequence>
<evidence type="ECO:0000256" key="1">
    <source>
        <dbReference type="ARBA" id="ARBA00022723"/>
    </source>
</evidence>
<comment type="caution">
    <text evidence="10">The sequence shown here is derived from an EMBL/GenBank/DDBJ whole genome shotgun (WGS) entry which is preliminary data.</text>
</comment>
<dbReference type="FunFam" id="3.30.160.60:FF:000125">
    <property type="entry name" value="Putative zinc finger protein 143"/>
    <property type="match status" value="2"/>
</dbReference>
<dbReference type="PROSITE" id="PS50181">
    <property type="entry name" value="FBOX"/>
    <property type="match status" value="1"/>
</dbReference>
<keyword evidence="7" id="KW-1133">Transmembrane helix</keyword>
<feature type="transmembrane region" description="Helical" evidence="7">
    <location>
        <begin position="630"/>
        <end position="648"/>
    </location>
</feature>
<gene>
    <name evidence="10" type="ORF">CNMCM6106_004232</name>
</gene>
<dbReference type="SUPFAM" id="SSF57667">
    <property type="entry name" value="beta-beta-alpha zinc fingers"/>
    <property type="match status" value="2"/>
</dbReference>
<dbReference type="InterPro" id="IPR021709">
    <property type="entry name" value="DUF3292"/>
</dbReference>
<dbReference type="InterPro" id="IPR036236">
    <property type="entry name" value="Znf_C2H2_sf"/>
</dbReference>
<keyword evidence="2" id="KW-0677">Repeat</keyword>
<dbReference type="Proteomes" id="UP000662466">
    <property type="component" value="Unassembled WGS sequence"/>
</dbReference>
<feature type="domain" description="F-box" evidence="9">
    <location>
        <begin position="1"/>
        <end position="44"/>
    </location>
</feature>
<dbReference type="InterPro" id="IPR013087">
    <property type="entry name" value="Znf_C2H2_type"/>
</dbReference>
<keyword evidence="4" id="KW-0862">Zinc</keyword>
<feature type="compositionally biased region" description="Basic and acidic residues" evidence="6">
    <location>
        <begin position="712"/>
        <end position="733"/>
    </location>
</feature>
<dbReference type="SMART" id="SM00355">
    <property type="entry name" value="ZnF_C2H2"/>
    <property type="match status" value="3"/>
</dbReference>
<reference evidence="10" key="1">
    <citation type="submission" date="2020-06" db="EMBL/GenBank/DDBJ databases">
        <title>Draft genome sequences of strains closely related to Aspergillus parafelis and Aspergillus hiratsukae.</title>
        <authorList>
            <person name="Dos Santos R.A.C."/>
            <person name="Rivero-Menendez O."/>
            <person name="Steenwyk J.L."/>
            <person name="Mead M.E."/>
            <person name="Goldman G.H."/>
            <person name="Alastruey-Izquierdo A."/>
            <person name="Rokas A."/>
        </authorList>
    </citation>
    <scope>NUCLEOTIDE SEQUENCE</scope>
    <source>
        <strain evidence="10">CNM-CM6106</strain>
    </source>
</reference>
<feature type="domain" description="C2H2-type" evidence="8">
    <location>
        <begin position="1529"/>
        <end position="1558"/>
    </location>
</feature>
<feature type="domain" description="C2H2-type" evidence="8">
    <location>
        <begin position="1589"/>
        <end position="1613"/>
    </location>
</feature>
<feature type="compositionally biased region" description="Polar residues" evidence="6">
    <location>
        <begin position="700"/>
        <end position="710"/>
    </location>
</feature>
<organism evidence="10 11">
    <name type="scientific">Aspergillus hiratsukae</name>
    <dbReference type="NCBI Taxonomy" id="1194566"/>
    <lineage>
        <taxon>Eukaryota</taxon>
        <taxon>Fungi</taxon>
        <taxon>Dikarya</taxon>
        <taxon>Ascomycota</taxon>
        <taxon>Pezizomycotina</taxon>
        <taxon>Eurotiomycetes</taxon>
        <taxon>Eurotiomycetidae</taxon>
        <taxon>Eurotiales</taxon>
        <taxon>Aspergillaceae</taxon>
        <taxon>Aspergillus</taxon>
        <taxon>Aspergillus subgen. Fumigati</taxon>
    </lineage>
</organism>
<feature type="domain" description="C2H2-type" evidence="8">
    <location>
        <begin position="1508"/>
        <end position="1528"/>
    </location>
</feature>
<dbReference type="PANTHER" id="PTHR38694:SF2">
    <property type="match status" value="1"/>
</dbReference>
<name>A0A8H6UX49_9EURO</name>
<proteinExistence type="predicted"/>
<dbReference type="GO" id="GO:0000978">
    <property type="term" value="F:RNA polymerase II cis-regulatory region sequence-specific DNA binding"/>
    <property type="evidence" value="ECO:0007669"/>
    <property type="project" value="UniProtKB-ARBA"/>
</dbReference>
<feature type="compositionally biased region" description="Basic and acidic residues" evidence="6">
    <location>
        <begin position="527"/>
        <end position="540"/>
    </location>
</feature>
<dbReference type="EMBL" id="JACBAF010002042">
    <property type="protein sequence ID" value="KAF7169345.1"/>
    <property type="molecule type" value="Genomic_DNA"/>
</dbReference>